<sequence>EPLSCGTMLQFLRELRLRFRRYLFCPDLVGNDPRISIPYQAKGHGDDSDLSSLGGARCMSPCLWHLSHFLTCSFASACMVGQ</sequence>
<dbReference type="Proteomes" id="UP000265520">
    <property type="component" value="Unassembled WGS sequence"/>
</dbReference>
<proteinExistence type="predicted"/>
<organism evidence="1 2">
    <name type="scientific">Trifolium medium</name>
    <dbReference type="NCBI Taxonomy" id="97028"/>
    <lineage>
        <taxon>Eukaryota</taxon>
        <taxon>Viridiplantae</taxon>
        <taxon>Streptophyta</taxon>
        <taxon>Embryophyta</taxon>
        <taxon>Tracheophyta</taxon>
        <taxon>Spermatophyta</taxon>
        <taxon>Magnoliopsida</taxon>
        <taxon>eudicotyledons</taxon>
        <taxon>Gunneridae</taxon>
        <taxon>Pentapetalae</taxon>
        <taxon>rosids</taxon>
        <taxon>fabids</taxon>
        <taxon>Fabales</taxon>
        <taxon>Fabaceae</taxon>
        <taxon>Papilionoideae</taxon>
        <taxon>50 kb inversion clade</taxon>
        <taxon>NPAAA clade</taxon>
        <taxon>Hologalegina</taxon>
        <taxon>IRL clade</taxon>
        <taxon>Trifolieae</taxon>
        <taxon>Trifolium</taxon>
    </lineage>
</organism>
<reference evidence="1 2" key="1">
    <citation type="journal article" date="2018" name="Front. Plant Sci.">
        <title>Red Clover (Trifolium pratense) and Zigzag Clover (T. medium) - A Picture of Genomic Similarities and Differences.</title>
        <authorList>
            <person name="Dluhosova J."/>
            <person name="Istvanek J."/>
            <person name="Nedelnik J."/>
            <person name="Repkova J."/>
        </authorList>
    </citation>
    <scope>NUCLEOTIDE SEQUENCE [LARGE SCALE GENOMIC DNA]</scope>
    <source>
        <strain evidence="2">cv. 10/8</strain>
        <tissue evidence="1">Leaf</tissue>
    </source>
</reference>
<comment type="caution">
    <text evidence="1">The sequence shown here is derived from an EMBL/GenBank/DDBJ whole genome shotgun (WGS) entry which is preliminary data.</text>
</comment>
<keyword evidence="2" id="KW-1185">Reference proteome</keyword>
<accession>A0A392N3N4</accession>
<protein>
    <submittedName>
        <fullName evidence="1">Uncharacterized protein</fullName>
    </submittedName>
</protein>
<evidence type="ECO:0000313" key="2">
    <source>
        <dbReference type="Proteomes" id="UP000265520"/>
    </source>
</evidence>
<evidence type="ECO:0000313" key="1">
    <source>
        <dbReference type="EMBL" id="MCH93809.1"/>
    </source>
</evidence>
<dbReference type="EMBL" id="LXQA010025834">
    <property type="protein sequence ID" value="MCH93809.1"/>
    <property type="molecule type" value="Genomic_DNA"/>
</dbReference>
<dbReference type="AlphaFoldDB" id="A0A392N3N4"/>
<feature type="non-terminal residue" evidence="1">
    <location>
        <position position="1"/>
    </location>
</feature>
<name>A0A392N3N4_9FABA</name>